<dbReference type="Gene3D" id="2.50.20.10">
    <property type="entry name" value="Lipoprotein localisation LolA/LolB/LppX"/>
    <property type="match status" value="1"/>
</dbReference>
<dbReference type="CDD" id="cd16329">
    <property type="entry name" value="LolA_like"/>
    <property type="match status" value="1"/>
</dbReference>
<sequence length="265" mass="30146">GVSAQSVKLFNPADTDLEKGRKIMMAADALGMDPKAMVGETAMMIVKGDPGNAVIKRSKTHRKKYSDILTKTLSETVYPSRIKILTHSYSNRSDDIWIKLSSGSTKRISGSGKQGYIQNSHFTYEDMESKDLDDYRFRYLGEVTIKVAGVAMPCYQVESIKMMGEESRYSRTHIYLRIEDLFMVRTDMWDQNGNPHKTLRVLAISKLRGRTEYTIATKLGVSLVDDPRTKRIDEGRDQYTIMEMTEIKVDDAAQIDDSLFRKESL</sequence>
<evidence type="ECO:0000259" key="1">
    <source>
        <dbReference type="Pfam" id="PF17131"/>
    </source>
</evidence>
<comment type="caution">
    <text evidence="2">The sequence shown here is derived from an EMBL/GenBank/DDBJ whole genome shotgun (WGS) entry which is preliminary data.</text>
</comment>
<feature type="non-terminal residue" evidence="2">
    <location>
        <position position="1"/>
    </location>
</feature>
<protein>
    <recommendedName>
        <fullName evidence="1">Uncharacterized protein TP-0789 domain-containing protein</fullName>
    </recommendedName>
</protein>
<dbReference type="Pfam" id="PF17131">
    <property type="entry name" value="LolA_like"/>
    <property type="match status" value="1"/>
</dbReference>
<feature type="domain" description="Uncharacterized protein TP-0789" evidence="1">
    <location>
        <begin position="81"/>
        <end position="265"/>
    </location>
</feature>
<reference evidence="2" key="1">
    <citation type="journal article" date="2014" name="Front. Microbiol.">
        <title>High frequency of phylogenetically diverse reductive dehalogenase-homologous genes in deep subseafloor sedimentary metagenomes.</title>
        <authorList>
            <person name="Kawai M."/>
            <person name="Futagami T."/>
            <person name="Toyoda A."/>
            <person name="Takaki Y."/>
            <person name="Nishi S."/>
            <person name="Hori S."/>
            <person name="Arai W."/>
            <person name="Tsubouchi T."/>
            <person name="Morono Y."/>
            <person name="Uchiyama I."/>
            <person name="Ito T."/>
            <person name="Fujiyama A."/>
            <person name="Inagaki F."/>
            <person name="Takami H."/>
        </authorList>
    </citation>
    <scope>NUCLEOTIDE SEQUENCE</scope>
    <source>
        <strain evidence="2">Expedition CK06-06</strain>
    </source>
</reference>
<accession>X1IIC2</accession>
<gene>
    <name evidence="2" type="ORF">S03H2_30589</name>
</gene>
<dbReference type="InterPro" id="IPR033399">
    <property type="entry name" value="TP_0789-like"/>
</dbReference>
<name>X1IIC2_9ZZZZ</name>
<dbReference type="EMBL" id="BARU01018510">
    <property type="protein sequence ID" value="GAH57328.1"/>
    <property type="molecule type" value="Genomic_DNA"/>
</dbReference>
<proteinExistence type="predicted"/>
<dbReference type="AlphaFoldDB" id="X1IIC2"/>
<organism evidence="2">
    <name type="scientific">marine sediment metagenome</name>
    <dbReference type="NCBI Taxonomy" id="412755"/>
    <lineage>
        <taxon>unclassified sequences</taxon>
        <taxon>metagenomes</taxon>
        <taxon>ecological metagenomes</taxon>
    </lineage>
</organism>
<evidence type="ECO:0000313" key="2">
    <source>
        <dbReference type="EMBL" id="GAH57328.1"/>
    </source>
</evidence>